<protein>
    <submittedName>
        <fullName evidence="1">Uncharacterized protein</fullName>
    </submittedName>
</protein>
<accession>A0A8S9S9R5</accession>
<organism evidence="1 2">
    <name type="scientific">Brassica cretica</name>
    <name type="common">Mustard</name>
    <dbReference type="NCBI Taxonomy" id="69181"/>
    <lineage>
        <taxon>Eukaryota</taxon>
        <taxon>Viridiplantae</taxon>
        <taxon>Streptophyta</taxon>
        <taxon>Embryophyta</taxon>
        <taxon>Tracheophyta</taxon>
        <taxon>Spermatophyta</taxon>
        <taxon>Magnoliopsida</taxon>
        <taxon>eudicotyledons</taxon>
        <taxon>Gunneridae</taxon>
        <taxon>Pentapetalae</taxon>
        <taxon>rosids</taxon>
        <taxon>malvids</taxon>
        <taxon>Brassicales</taxon>
        <taxon>Brassicaceae</taxon>
        <taxon>Brassiceae</taxon>
        <taxon>Brassica</taxon>
    </lineage>
</organism>
<reference evidence="1" key="1">
    <citation type="submission" date="2019-12" db="EMBL/GenBank/DDBJ databases">
        <title>Genome sequencing and annotation of Brassica cretica.</title>
        <authorList>
            <person name="Studholme D.J."/>
            <person name="Sarris P."/>
        </authorList>
    </citation>
    <scope>NUCLEOTIDE SEQUENCE</scope>
    <source>
        <strain evidence="1">PFS-109/04</strain>
        <tissue evidence="1">Leaf</tissue>
    </source>
</reference>
<sequence>MSGYMKDKVAARKNVGKTTPAATTPIANAHANAVLFVWSQLDFPLRFYDENKSARQIKTVPMATWITPRASLSILDRTAFRFVSIGLSVEILRRKQRPGSPLELLSPVSIVQLFVSSKSDFPLRFYDENKSARRIETVRISSPCGELRGLIQLYLWRTGSPLELLSPVSIVQLFVSSQLEFSLRFYDENKSAHRIETVCISSPCGELRELTQLAQWLAGPLLELLSRVSIAQIFVSSQFYDKNRKDLFFRIRSNRSSKTAMVDLNAKAA</sequence>
<name>A0A8S9S9R5_BRACR</name>
<comment type="caution">
    <text evidence="1">The sequence shown here is derived from an EMBL/GenBank/DDBJ whole genome shotgun (WGS) entry which is preliminary data.</text>
</comment>
<dbReference type="EMBL" id="QGKX02000004">
    <property type="protein sequence ID" value="KAF3598396.1"/>
    <property type="molecule type" value="Genomic_DNA"/>
</dbReference>
<proteinExistence type="predicted"/>
<evidence type="ECO:0000313" key="1">
    <source>
        <dbReference type="EMBL" id="KAF3598396.1"/>
    </source>
</evidence>
<evidence type="ECO:0000313" key="2">
    <source>
        <dbReference type="Proteomes" id="UP000712600"/>
    </source>
</evidence>
<gene>
    <name evidence="1" type="ORF">F2Q69_00035830</name>
</gene>
<dbReference type="AlphaFoldDB" id="A0A8S9S9R5"/>
<dbReference type="Proteomes" id="UP000712600">
    <property type="component" value="Unassembled WGS sequence"/>
</dbReference>